<dbReference type="Proteomes" id="UP000184550">
    <property type="component" value="Unassembled WGS sequence"/>
</dbReference>
<keyword evidence="2" id="KW-1185">Reference proteome</keyword>
<dbReference type="EMBL" id="CZCU02000054">
    <property type="protein sequence ID" value="VXD12059.1"/>
    <property type="molecule type" value="Genomic_DNA"/>
</dbReference>
<evidence type="ECO:0000313" key="2">
    <source>
        <dbReference type="Proteomes" id="UP000184550"/>
    </source>
</evidence>
<sequence>MPLIKLDQVGKALILTSVLSLSIPSIVQALGNGFYQRFGENDVYQRTDYEVCWIQNLEQLKQRGGNYPKVQQLPEGIDPLQERKYLGACPWKEGVYSFFVQDPSPQALNDVYYLYTMGGKLFSCQIITDEQLQKHGYYRKSIIVVNRVDDRVDILAGRTQLGICED</sequence>
<proteinExistence type="predicted"/>
<dbReference type="AlphaFoldDB" id="A0A7Z9BJR9"/>
<accession>A0A7Z9BJR9</accession>
<name>A0A7Z9BJR9_9CYAN</name>
<comment type="caution">
    <text evidence="1">The sequence shown here is derived from an EMBL/GenBank/DDBJ whole genome shotgun (WGS) entry which is preliminary data.</text>
</comment>
<gene>
    <name evidence="1" type="ORF">PL8927_1470001</name>
</gene>
<protein>
    <submittedName>
        <fullName evidence="1">Uncharacterized protein</fullName>
    </submittedName>
</protein>
<dbReference type="RefSeq" id="WP_083627113.1">
    <property type="nucleotide sequence ID" value="NZ_LR734945.1"/>
</dbReference>
<organism evidence="1 2">
    <name type="scientific">Planktothrix serta PCC 8927</name>
    <dbReference type="NCBI Taxonomy" id="671068"/>
    <lineage>
        <taxon>Bacteria</taxon>
        <taxon>Bacillati</taxon>
        <taxon>Cyanobacteriota</taxon>
        <taxon>Cyanophyceae</taxon>
        <taxon>Oscillatoriophycideae</taxon>
        <taxon>Oscillatoriales</taxon>
        <taxon>Microcoleaceae</taxon>
        <taxon>Planktothrix</taxon>
    </lineage>
</organism>
<reference evidence="1" key="1">
    <citation type="submission" date="2019-10" db="EMBL/GenBank/DDBJ databases">
        <authorList>
            <consortium name="Genoscope - CEA"/>
            <person name="William W."/>
        </authorList>
    </citation>
    <scope>NUCLEOTIDE SEQUENCE [LARGE SCALE GENOMIC DNA]</scope>
    <source>
        <strain evidence="1">BBR_PRJEB10992</strain>
    </source>
</reference>
<evidence type="ECO:0000313" key="1">
    <source>
        <dbReference type="EMBL" id="VXD12059.1"/>
    </source>
</evidence>